<comment type="caution">
    <text evidence="7">The sequence shown here is derived from an EMBL/GenBank/DDBJ whole genome shotgun (WGS) entry which is preliminary data.</text>
</comment>
<keyword evidence="8" id="KW-1185">Reference proteome</keyword>
<dbReference type="RefSeq" id="XP_064702052.1">
    <property type="nucleotide sequence ID" value="XM_064851811.1"/>
</dbReference>
<comment type="similarity">
    <text evidence="2">Belongs to the amidase family.</text>
</comment>
<dbReference type="GeneID" id="89976428"/>
<dbReference type="SUPFAM" id="SSF75304">
    <property type="entry name" value="Amidase signature (AS) enzymes"/>
    <property type="match status" value="1"/>
</dbReference>
<feature type="active site" description="Charge relay system" evidence="5">
    <location>
        <position position="206"/>
    </location>
</feature>
<dbReference type="EC" id="3.5.1.4" evidence="3"/>
<feature type="domain" description="Amidase" evidence="6">
    <location>
        <begin position="76"/>
        <end position="520"/>
    </location>
</feature>
<keyword evidence="4" id="KW-0378">Hydrolase</keyword>
<evidence type="ECO:0000313" key="7">
    <source>
        <dbReference type="EMBL" id="KAK5046461.1"/>
    </source>
</evidence>
<feature type="active site" description="Charge relay system" evidence="5">
    <location>
        <position position="131"/>
    </location>
</feature>
<dbReference type="GO" id="GO:0004040">
    <property type="term" value="F:amidase activity"/>
    <property type="evidence" value="ECO:0007669"/>
    <property type="project" value="UniProtKB-EC"/>
</dbReference>
<name>A0AAV9N0X1_9EURO</name>
<comment type="catalytic activity">
    <reaction evidence="1">
        <text>a monocarboxylic acid amide + H2O = a monocarboxylate + NH4(+)</text>
        <dbReference type="Rhea" id="RHEA:12020"/>
        <dbReference type="ChEBI" id="CHEBI:15377"/>
        <dbReference type="ChEBI" id="CHEBI:28938"/>
        <dbReference type="ChEBI" id="CHEBI:35757"/>
        <dbReference type="ChEBI" id="CHEBI:83628"/>
        <dbReference type="EC" id="3.5.1.4"/>
    </reaction>
</comment>
<organism evidence="7 8">
    <name type="scientific">Exophiala bonariae</name>
    <dbReference type="NCBI Taxonomy" id="1690606"/>
    <lineage>
        <taxon>Eukaryota</taxon>
        <taxon>Fungi</taxon>
        <taxon>Dikarya</taxon>
        <taxon>Ascomycota</taxon>
        <taxon>Pezizomycotina</taxon>
        <taxon>Eurotiomycetes</taxon>
        <taxon>Chaetothyriomycetidae</taxon>
        <taxon>Chaetothyriales</taxon>
        <taxon>Herpotrichiellaceae</taxon>
        <taxon>Exophiala</taxon>
    </lineage>
</organism>
<dbReference type="PROSITE" id="PS00571">
    <property type="entry name" value="AMIDASES"/>
    <property type="match status" value="1"/>
</dbReference>
<evidence type="ECO:0000256" key="4">
    <source>
        <dbReference type="ARBA" id="ARBA00022801"/>
    </source>
</evidence>
<protein>
    <recommendedName>
        <fullName evidence="3">amidase</fullName>
        <ecNumber evidence="3">3.5.1.4</ecNumber>
    </recommendedName>
</protein>
<dbReference type="InterPro" id="IPR023631">
    <property type="entry name" value="Amidase_dom"/>
</dbReference>
<dbReference type="AlphaFoldDB" id="A0AAV9N0X1"/>
<evidence type="ECO:0000313" key="8">
    <source>
        <dbReference type="Proteomes" id="UP001358417"/>
    </source>
</evidence>
<evidence type="ECO:0000259" key="6">
    <source>
        <dbReference type="Pfam" id="PF01425"/>
    </source>
</evidence>
<accession>A0AAV9N0X1</accession>
<evidence type="ECO:0000256" key="1">
    <source>
        <dbReference type="ARBA" id="ARBA00001311"/>
    </source>
</evidence>
<feature type="active site" description="Acyl-ester intermediate" evidence="5">
    <location>
        <position position="230"/>
    </location>
</feature>
<dbReference type="Gene3D" id="3.90.1300.10">
    <property type="entry name" value="Amidase signature (AS) domain"/>
    <property type="match status" value="1"/>
</dbReference>
<evidence type="ECO:0000256" key="2">
    <source>
        <dbReference type="ARBA" id="ARBA00009199"/>
    </source>
</evidence>
<reference evidence="7 8" key="1">
    <citation type="submission" date="2023-08" db="EMBL/GenBank/DDBJ databases">
        <title>Black Yeasts Isolated from many extreme environments.</title>
        <authorList>
            <person name="Coleine C."/>
            <person name="Stajich J.E."/>
            <person name="Selbmann L."/>
        </authorList>
    </citation>
    <scope>NUCLEOTIDE SEQUENCE [LARGE SCALE GENOMIC DNA]</scope>
    <source>
        <strain evidence="7 8">CCFEE 5792</strain>
    </source>
</reference>
<dbReference type="Proteomes" id="UP001358417">
    <property type="component" value="Unassembled WGS sequence"/>
</dbReference>
<evidence type="ECO:0000256" key="3">
    <source>
        <dbReference type="ARBA" id="ARBA00012922"/>
    </source>
</evidence>
<gene>
    <name evidence="7" type="ORF">LTR84_008264</name>
</gene>
<evidence type="ECO:0000256" key="5">
    <source>
        <dbReference type="PIRSR" id="PIRSR001221-1"/>
    </source>
</evidence>
<sequence length="558" mass="61443">MAASEHWTVKAARGKKILEDSIPRQWLLPNPPVVERLNVLDVPKESMPAEQYEITELSAGALVKRMAAGGLKAEVVTTAFLKRATIGQQLINFATEFMWEEALEQAKGLDRYFEEYGKIKGPLHGVPVSVKEMVSFKGRTHNAAVVEWVDHIAADDAHIVKILRDAGAVFHVRTNQPQTVMHLDSGNNITGLTVNPSNRNLSAGGSSGGEGASIGFKCAPIGVAADIGGSIRCPAAFNGVYGFKPSALRTTLIGMTAPKVGNDAITTALGPIASCIDDLELFLQVASDAKPWDYNAMMIPLPWVMKPLPENYTIAVMMDDGNVHPHPPMTRALNFAKEKLQKAGINIVGWEPYKWKEIGDLVHSLYFPDGAACEREVIEASGEPVLPLTEWSFSWAKELTLRELFAKALQRDKFRIEHQAVMNMRNVDFILCPSAPGTAPLAGDVHYWFYTSVWNLLDMPGAIFPSGLRVDQELDKVEVDYTPRNTDDAREYEKYAPERFVDAPVSLQLVGKRYHDEAVLAAARVVDDVLQDAHLGREPRIGEVRNQDGVPMKISGKL</sequence>
<proteinExistence type="inferred from homology"/>
<dbReference type="PANTHER" id="PTHR46072:SF4">
    <property type="entry name" value="AMIDASE C550.07-RELATED"/>
    <property type="match status" value="1"/>
</dbReference>
<dbReference type="EMBL" id="JAVRRD010000030">
    <property type="protein sequence ID" value="KAK5046461.1"/>
    <property type="molecule type" value="Genomic_DNA"/>
</dbReference>
<dbReference type="InterPro" id="IPR020556">
    <property type="entry name" value="Amidase_CS"/>
</dbReference>
<dbReference type="InterPro" id="IPR036928">
    <property type="entry name" value="AS_sf"/>
</dbReference>
<dbReference type="Pfam" id="PF01425">
    <property type="entry name" value="Amidase"/>
    <property type="match status" value="1"/>
</dbReference>
<dbReference type="PANTHER" id="PTHR46072">
    <property type="entry name" value="AMIDASE-RELATED-RELATED"/>
    <property type="match status" value="1"/>
</dbReference>
<dbReference type="PIRSF" id="PIRSF001221">
    <property type="entry name" value="Amidase_fungi"/>
    <property type="match status" value="1"/>
</dbReference>